<keyword evidence="3" id="KW-0479">Metal-binding</keyword>
<proteinExistence type="inferred from homology"/>
<organism evidence="9 10">
    <name type="scientific">Apiospora hydei</name>
    <dbReference type="NCBI Taxonomy" id="1337664"/>
    <lineage>
        <taxon>Eukaryota</taxon>
        <taxon>Fungi</taxon>
        <taxon>Dikarya</taxon>
        <taxon>Ascomycota</taxon>
        <taxon>Pezizomycotina</taxon>
        <taxon>Sordariomycetes</taxon>
        <taxon>Xylariomycetidae</taxon>
        <taxon>Amphisphaeriales</taxon>
        <taxon>Apiosporaceae</taxon>
        <taxon>Apiospora</taxon>
    </lineage>
</organism>
<evidence type="ECO:0000256" key="3">
    <source>
        <dbReference type="ARBA" id="ARBA00022723"/>
    </source>
</evidence>
<reference evidence="9 10" key="1">
    <citation type="submission" date="2023-01" db="EMBL/GenBank/DDBJ databases">
        <title>Analysis of 21 Apiospora genomes using comparative genomics revels a genus with tremendous synthesis potential of carbohydrate active enzymes and secondary metabolites.</title>
        <authorList>
            <person name="Sorensen T."/>
        </authorList>
    </citation>
    <scope>NUCLEOTIDE SEQUENCE [LARGE SCALE GENOMIC DNA]</scope>
    <source>
        <strain evidence="9 10">CBS 114990</strain>
    </source>
</reference>
<dbReference type="Proteomes" id="UP001433268">
    <property type="component" value="Unassembled WGS sequence"/>
</dbReference>
<dbReference type="InterPro" id="IPR036380">
    <property type="entry name" value="Isochorismatase-like_sf"/>
</dbReference>
<gene>
    <name evidence="9" type="ORF">PG997_012258</name>
</gene>
<evidence type="ECO:0000256" key="7">
    <source>
        <dbReference type="ARBA" id="ARBA00043224"/>
    </source>
</evidence>
<keyword evidence="4" id="KW-0378">Hydrolase</keyword>
<keyword evidence="2" id="KW-0662">Pyridine nucleotide biosynthesis</keyword>
<dbReference type="Gene3D" id="3.40.50.850">
    <property type="entry name" value="Isochorismatase-like"/>
    <property type="match status" value="1"/>
</dbReference>
<evidence type="ECO:0000256" key="2">
    <source>
        <dbReference type="ARBA" id="ARBA00022642"/>
    </source>
</evidence>
<dbReference type="EC" id="3.5.1.19" evidence="6"/>
<dbReference type="SUPFAM" id="SSF52499">
    <property type="entry name" value="Isochorismatase-like hydrolases"/>
    <property type="match status" value="1"/>
</dbReference>
<dbReference type="CDD" id="cd01011">
    <property type="entry name" value="nicotinamidase"/>
    <property type="match status" value="1"/>
</dbReference>
<evidence type="ECO:0000313" key="10">
    <source>
        <dbReference type="Proteomes" id="UP001433268"/>
    </source>
</evidence>
<evidence type="ECO:0000313" key="9">
    <source>
        <dbReference type="EMBL" id="KAK8065511.1"/>
    </source>
</evidence>
<protein>
    <recommendedName>
        <fullName evidence="6">nicotinamidase</fullName>
        <ecNumber evidence="6">3.5.1.19</ecNumber>
    </recommendedName>
    <alternativeName>
        <fullName evidence="7">Nicotinamide deamidase</fullName>
    </alternativeName>
</protein>
<dbReference type="Pfam" id="PF00857">
    <property type="entry name" value="Isochorismatase"/>
    <property type="match status" value="1"/>
</dbReference>
<dbReference type="PANTHER" id="PTHR11080:SF2">
    <property type="entry name" value="LD05707P"/>
    <property type="match status" value="1"/>
</dbReference>
<dbReference type="EMBL" id="JAQQWN010000009">
    <property type="protein sequence ID" value="KAK8065511.1"/>
    <property type="molecule type" value="Genomic_DNA"/>
</dbReference>
<comment type="caution">
    <text evidence="9">The sequence shown here is derived from an EMBL/GenBank/DDBJ whole genome shotgun (WGS) entry which is preliminary data.</text>
</comment>
<evidence type="ECO:0000256" key="6">
    <source>
        <dbReference type="ARBA" id="ARBA00039017"/>
    </source>
</evidence>
<comment type="similarity">
    <text evidence="1">Belongs to the isochorismatase family.</text>
</comment>
<evidence type="ECO:0000256" key="1">
    <source>
        <dbReference type="ARBA" id="ARBA00006336"/>
    </source>
</evidence>
<dbReference type="RefSeq" id="XP_066662264.1">
    <property type="nucleotide sequence ID" value="XM_066816572.1"/>
</dbReference>
<accession>A0ABR1V5C4</accession>
<evidence type="ECO:0000256" key="4">
    <source>
        <dbReference type="ARBA" id="ARBA00022801"/>
    </source>
</evidence>
<keyword evidence="10" id="KW-1185">Reference proteome</keyword>
<dbReference type="PANTHER" id="PTHR11080">
    <property type="entry name" value="PYRAZINAMIDASE/NICOTINAMIDASE"/>
    <property type="match status" value="1"/>
</dbReference>
<dbReference type="InterPro" id="IPR052347">
    <property type="entry name" value="Isochorismatase_Nicotinamidase"/>
</dbReference>
<sequence>MVIRPALIVVDFQEDFCPPVGNPSRITSPRRHHKADVELQNGSLAVPEGRDIAPVVNQLLSLPFVTKIATKDWHPASHVSFAANHANKQPFTDYATVVNPANPDERYETRLWPVHCVQSTPGAELVPELEAGKIDEGAVVEKGQDPRVEMYSPFYDRFEHPRGCDSGLAKRLRDAQITDVYVVGLAADYCVRSCAEDAAKEGFRSFIVEEGTRPVDKDNWTQCRAELEKQGVRVVTMQSDEMRSTDYPTYNPARNPANV</sequence>
<name>A0ABR1V5C4_9PEZI</name>
<dbReference type="InterPro" id="IPR000868">
    <property type="entry name" value="Isochorismatase-like_dom"/>
</dbReference>
<comment type="pathway">
    <text evidence="5">Cofactor biosynthesis; nicotinate biosynthesis; nicotinate from nicotinamide: step 1/1.</text>
</comment>
<dbReference type="GeneID" id="92049632"/>
<evidence type="ECO:0000256" key="5">
    <source>
        <dbReference type="ARBA" id="ARBA00037900"/>
    </source>
</evidence>
<evidence type="ECO:0000259" key="8">
    <source>
        <dbReference type="Pfam" id="PF00857"/>
    </source>
</evidence>
<feature type="domain" description="Isochorismatase-like" evidence="8">
    <location>
        <begin position="6"/>
        <end position="238"/>
    </location>
</feature>